<reference evidence="2 3" key="1">
    <citation type="submission" date="2023-12" db="EMBL/GenBank/DDBJ databases">
        <title>Blastococcus brunescens sp. nov., an actonobacterium isolated from sandstone collected in sahara desert.</title>
        <authorList>
            <person name="Gtari M."/>
            <person name="Ghodhbane F."/>
        </authorList>
    </citation>
    <scope>NUCLEOTIDE SEQUENCE [LARGE SCALE GENOMIC DNA]</scope>
    <source>
        <strain evidence="2 3">BMG 8361</strain>
    </source>
</reference>
<dbReference type="Proteomes" id="UP001324287">
    <property type="component" value="Chromosome"/>
</dbReference>
<keyword evidence="1" id="KW-0472">Membrane</keyword>
<accession>A0ABZ1B6T0</accession>
<gene>
    <name evidence="2" type="ORF">U6N30_08195</name>
</gene>
<organism evidence="2 3">
    <name type="scientific">Blastococcus brunescens</name>
    <dbReference type="NCBI Taxonomy" id="1564165"/>
    <lineage>
        <taxon>Bacteria</taxon>
        <taxon>Bacillati</taxon>
        <taxon>Actinomycetota</taxon>
        <taxon>Actinomycetes</taxon>
        <taxon>Geodermatophilales</taxon>
        <taxon>Geodermatophilaceae</taxon>
        <taxon>Blastococcus</taxon>
    </lineage>
</organism>
<proteinExistence type="predicted"/>
<sequence>MAAFVLGDSDYGYGALIGGPAGLLGAFAAIYFLRRRRSVNGKPD</sequence>
<dbReference type="NCBIfam" id="TIGR01167">
    <property type="entry name" value="LPXTG_anchor"/>
    <property type="match status" value="1"/>
</dbReference>
<keyword evidence="3" id="KW-1185">Reference proteome</keyword>
<keyword evidence="1" id="KW-0812">Transmembrane</keyword>
<dbReference type="EMBL" id="CP141261">
    <property type="protein sequence ID" value="WRL65558.1"/>
    <property type="molecule type" value="Genomic_DNA"/>
</dbReference>
<evidence type="ECO:0000313" key="2">
    <source>
        <dbReference type="EMBL" id="WRL65558.1"/>
    </source>
</evidence>
<name>A0ABZ1B6T0_9ACTN</name>
<evidence type="ECO:0000313" key="3">
    <source>
        <dbReference type="Proteomes" id="UP001324287"/>
    </source>
</evidence>
<feature type="transmembrane region" description="Helical" evidence="1">
    <location>
        <begin position="12"/>
        <end position="33"/>
    </location>
</feature>
<protein>
    <submittedName>
        <fullName evidence="2">LPXTG cell wall anchor domain-containing protein</fullName>
    </submittedName>
</protein>
<keyword evidence="1" id="KW-1133">Transmembrane helix</keyword>
<dbReference type="RefSeq" id="WP_324276877.1">
    <property type="nucleotide sequence ID" value="NZ_CP141261.1"/>
</dbReference>
<evidence type="ECO:0000256" key="1">
    <source>
        <dbReference type="SAM" id="Phobius"/>
    </source>
</evidence>